<accession>A0A2K8T9V5</accession>
<protein>
    <submittedName>
        <fullName evidence="1">Uncharacterized protein</fullName>
    </submittedName>
</protein>
<dbReference type="AlphaFoldDB" id="A0A2K8T9V5"/>
<proteinExistence type="predicted"/>
<evidence type="ECO:0000313" key="2">
    <source>
        <dbReference type="Proteomes" id="UP000232003"/>
    </source>
</evidence>
<name>A0A2K8T9V5_9NOSO</name>
<dbReference type="Proteomes" id="UP000232003">
    <property type="component" value="Plasmid pNFSY08"/>
</dbReference>
<keyword evidence="1" id="KW-0614">Plasmid</keyword>
<dbReference type="KEGG" id="nfl:COO91_10699"/>
<dbReference type="EMBL" id="CP024793">
    <property type="protein sequence ID" value="AUB44474.1"/>
    <property type="molecule type" value="Genomic_DNA"/>
</dbReference>
<keyword evidence="2" id="KW-1185">Reference proteome</keyword>
<geneLocation type="plasmid" evidence="2">
    <name>pnfsy08</name>
</geneLocation>
<sequence>MPSPLRRRFLLGLFFTSPSKTPLAKFEVLSFFVYSPPF</sequence>
<organism evidence="1 2">
    <name type="scientific">Nostoc flagelliforme CCNUN1</name>
    <dbReference type="NCBI Taxonomy" id="2038116"/>
    <lineage>
        <taxon>Bacteria</taxon>
        <taxon>Bacillati</taxon>
        <taxon>Cyanobacteriota</taxon>
        <taxon>Cyanophyceae</taxon>
        <taxon>Nostocales</taxon>
        <taxon>Nostocaceae</taxon>
        <taxon>Nostoc</taxon>
    </lineage>
</organism>
<gene>
    <name evidence="1" type="ORF">COO91_10699</name>
</gene>
<evidence type="ECO:0000313" key="1">
    <source>
        <dbReference type="EMBL" id="AUB44474.1"/>
    </source>
</evidence>
<reference evidence="1 2" key="1">
    <citation type="submission" date="2017-11" db="EMBL/GenBank/DDBJ databases">
        <title>Complete genome of a free-living desiccation-tolerant cyanobacterium and its photosynthetic adaptation to extreme terrestrial habitat.</title>
        <authorList>
            <person name="Shang J."/>
        </authorList>
    </citation>
    <scope>NUCLEOTIDE SEQUENCE [LARGE SCALE GENOMIC DNA]</scope>
    <source>
        <strain evidence="1 2">CCNUN1</strain>
        <plasmid evidence="2">pnfsy08</plasmid>
    </source>
</reference>